<evidence type="ECO:0000313" key="2">
    <source>
        <dbReference type="EMBL" id="MBB5788191.1"/>
    </source>
</evidence>
<protein>
    <submittedName>
        <fullName evidence="2">tRNA threonylcarbamoyl adenosine modification protein YeaZ</fullName>
    </submittedName>
</protein>
<dbReference type="PANTHER" id="PTHR11735:SF11">
    <property type="entry name" value="TRNA THREONYLCARBAMOYLADENOSINE BIOSYNTHESIS PROTEIN TSAB"/>
    <property type="match status" value="1"/>
</dbReference>
<gene>
    <name evidence="2" type="ORF">HD601_002766</name>
</gene>
<dbReference type="CDD" id="cd24032">
    <property type="entry name" value="ASKHA_NBD_TsaB"/>
    <property type="match status" value="1"/>
</dbReference>
<reference evidence="2 3" key="1">
    <citation type="submission" date="2020-08" db="EMBL/GenBank/DDBJ databases">
        <title>Sequencing the genomes of 1000 actinobacteria strains.</title>
        <authorList>
            <person name="Klenk H.-P."/>
        </authorList>
    </citation>
    <scope>NUCLEOTIDE SEQUENCE [LARGE SCALE GENOMIC DNA]</scope>
    <source>
        <strain evidence="2 3">DSM 102122</strain>
    </source>
</reference>
<dbReference type="SUPFAM" id="SSF53067">
    <property type="entry name" value="Actin-like ATPase domain"/>
    <property type="match status" value="2"/>
</dbReference>
<proteinExistence type="predicted"/>
<accession>A0A7W9GR18</accession>
<dbReference type="AlphaFoldDB" id="A0A7W9GR18"/>
<dbReference type="Proteomes" id="UP000542813">
    <property type="component" value="Unassembled WGS sequence"/>
</dbReference>
<name>A0A7W9GR18_9ACTN</name>
<dbReference type="RefSeq" id="WP_184822722.1">
    <property type="nucleotide sequence ID" value="NZ_JACHMM010000001.1"/>
</dbReference>
<keyword evidence="3" id="KW-1185">Reference proteome</keyword>
<dbReference type="GO" id="GO:0002949">
    <property type="term" value="P:tRNA threonylcarbamoyladenosine modification"/>
    <property type="evidence" value="ECO:0007669"/>
    <property type="project" value="InterPro"/>
</dbReference>
<dbReference type="Pfam" id="PF00814">
    <property type="entry name" value="TsaD"/>
    <property type="match status" value="1"/>
</dbReference>
<dbReference type="InterPro" id="IPR000905">
    <property type="entry name" value="Gcp-like_dom"/>
</dbReference>
<sequence>MLLLALDTSTPAVTVALHDGERVLADATTVDPRRHTELLMPLVTTVLAEAGATRRDLTEIAVGVGPGPFTGLRVGLAAARTMGAVLDLPVRGVCSLDIVAYGVLATDPPGEPFAVATDARRREVYWAVYDGDGVRTAGPDVGPAADVAGTSAGASAGASALPAAGAGPRLYPDAFARALDPEYPSAAHLAAAVAAKAVEILPPDPLYLRRPDATPPSARKSVLTR</sequence>
<dbReference type="InterPro" id="IPR022496">
    <property type="entry name" value="T6A_TsaB"/>
</dbReference>
<evidence type="ECO:0000259" key="1">
    <source>
        <dbReference type="Pfam" id="PF00814"/>
    </source>
</evidence>
<organism evidence="2 3">
    <name type="scientific">Jiangella mangrovi</name>
    <dbReference type="NCBI Taxonomy" id="1524084"/>
    <lineage>
        <taxon>Bacteria</taxon>
        <taxon>Bacillati</taxon>
        <taxon>Actinomycetota</taxon>
        <taxon>Actinomycetes</taxon>
        <taxon>Jiangellales</taxon>
        <taxon>Jiangellaceae</taxon>
        <taxon>Jiangella</taxon>
    </lineage>
</organism>
<feature type="domain" description="Gcp-like" evidence="1">
    <location>
        <begin position="33"/>
        <end position="146"/>
    </location>
</feature>
<dbReference type="NCBIfam" id="TIGR03725">
    <property type="entry name" value="T6A_YeaZ"/>
    <property type="match status" value="1"/>
</dbReference>
<dbReference type="PANTHER" id="PTHR11735">
    <property type="entry name" value="TRNA N6-ADENOSINE THREONYLCARBAMOYLTRANSFERASE"/>
    <property type="match status" value="1"/>
</dbReference>
<comment type="caution">
    <text evidence="2">The sequence shown here is derived from an EMBL/GenBank/DDBJ whole genome shotgun (WGS) entry which is preliminary data.</text>
</comment>
<dbReference type="GO" id="GO:0005829">
    <property type="term" value="C:cytosol"/>
    <property type="evidence" value="ECO:0007669"/>
    <property type="project" value="TreeGrafter"/>
</dbReference>
<evidence type="ECO:0000313" key="3">
    <source>
        <dbReference type="Proteomes" id="UP000542813"/>
    </source>
</evidence>
<dbReference type="EMBL" id="JACHMM010000001">
    <property type="protein sequence ID" value="MBB5788191.1"/>
    <property type="molecule type" value="Genomic_DNA"/>
</dbReference>
<dbReference type="Gene3D" id="3.30.420.40">
    <property type="match status" value="2"/>
</dbReference>
<dbReference type="InterPro" id="IPR043129">
    <property type="entry name" value="ATPase_NBD"/>
</dbReference>